<organism evidence="2 3">
    <name type="scientific">Zoarces viviparus</name>
    <name type="common">Viviparous eelpout</name>
    <name type="synonym">Blennius viviparus</name>
    <dbReference type="NCBI Taxonomy" id="48416"/>
    <lineage>
        <taxon>Eukaryota</taxon>
        <taxon>Metazoa</taxon>
        <taxon>Chordata</taxon>
        <taxon>Craniata</taxon>
        <taxon>Vertebrata</taxon>
        <taxon>Euteleostomi</taxon>
        <taxon>Actinopterygii</taxon>
        <taxon>Neopterygii</taxon>
        <taxon>Teleostei</taxon>
        <taxon>Neoteleostei</taxon>
        <taxon>Acanthomorphata</taxon>
        <taxon>Eupercaria</taxon>
        <taxon>Perciformes</taxon>
        <taxon>Cottioidei</taxon>
        <taxon>Zoarcales</taxon>
        <taxon>Zoarcidae</taxon>
        <taxon>Zoarcinae</taxon>
        <taxon>Zoarces</taxon>
    </lineage>
</organism>
<feature type="compositionally biased region" description="Polar residues" evidence="1">
    <location>
        <begin position="126"/>
        <end position="138"/>
    </location>
</feature>
<accession>A0AAW1FQW3</accession>
<sequence>MGPRRYRRHRASKRDTPVKAALSRRDQCRRLLHKRPYETLAEQPEVEEVDVVPVFTRIKPFHCTPAPRWSNPAFTGTPRDEAFTPAMRAPQTPVHRGSAAGHPTRQTTPEPEAFKLRGMTENLTVTLGSVTESDTSLSSDEDGEEEEEEEEDGDGDMDEEGDEDEDCCSSGTSSSSLPSPEIFRRDGYAVPLTSFQEELLGLHLHVKNSTLLDVSHAESLCKHHPPNVSDIIDASVILAEKNCEIKGPEAENKIHADPFKSGTTFEWKTPPKLSNRKPILYKKKVWFKSPIVAEPLRPTHTQTPTLSVHDAPDPVHVSGGEEVSSPEDARRLTVTLTRPVTSSPDDVTFFDFVDAADRDAFFRGMRTRCVKLTSAPLFPLTVLECTESSPM</sequence>
<reference evidence="2 3" key="1">
    <citation type="journal article" date="2024" name="Genome Biol. Evol.">
        <title>Chromosome-level genome assembly of the viviparous eelpout Zoarces viviparus.</title>
        <authorList>
            <person name="Fuhrmann N."/>
            <person name="Brasseur M.V."/>
            <person name="Bakowski C.E."/>
            <person name="Podsiadlowski L."/>
            <person name="Prost S."/>
            <person name="Krehenwinkel H."/>
            <person name="Mayer C."/>
        </authorList>
    </citation>
    <scope>NUCLEOTIDE SEQUENCE [LARGE SCALE GENOMIC DNA]</scope>
    <source>
        <strain evidence="2">NO-MEL_2022_Ind0_liver</strain>
    </source>
</reference>
<evidence type="ECO:0000313" key="3">
    <source>
        <dbReference type="Proteomes" id="UP001488805"/>
    </source>
</evidence>
<evidence type="ECO:0000256" key="1">
    <source>
        <dbReference type="SAM" id="MobiDB-lite"/>
    </source>
</evidence>
<proteinExistence type="predicted"/>
<dbReference type="AlphaFoldDB" id="A0AAW1FQW3"/>
<gene>
    <name evidence="2" type="ORF">VZT92_006645</name>
</gene>
<keyword evidence="3" id="KW-1185">Reference proteome</keyword>
<feature type="compositionally biased region" description="Basic residues" evidence="1">
    <location>
        <begin position="1"/>
        <end position="12"/>
    </location>
</feature>
<feature type="region of interest" description="Disordered" evidence="1">
    <location>
        <begin position="126"/>
        <end position="182"/>
    </location>
</feature>
<feature type="compositionally biased region" description="Low complexity" evidence="1">
    <location>
        <begin position="169"/>
        <end position="179"/>
    </location>
</feature>
<comment type="caution">
    <text evidence="2">The sequence shown here is derived from an EMBL/GenBank/DDBJ whole genome shotgun (WGS) entry which is preliminary data.</text>
</comment>
<name>A0AAW1FQW3_ZOAVI</name>
<feature type="region of interest" description="Disordered" evidence="1">
    <location>
        <begin position="90"/>
        <end position="113"/>
    </location>
</feature>
<feature type="compositionally biased region" description="Acidic residues" evidence="1">
    <location>
        <begin position="139"/>
        <end position="167"/>
    </location>
</feature>
<dbReference type="Proteomes" id="UP001488805">
    <property type="component" value="Unassembled WGS sequence"/>
</dbReference>
<feature type="region of interest" description="Disordered" evidence="1">
    <location>
        <begin position="1"/>
        <end position="22"/>
    </location>
</feature>
<protein>
    <submittedName>
        <fullName evidence="2">Uncharacterized protein</fullName>
    </submittedName>
</protein>
<dbReference type="EMBL" id="JBCEZU010000045">
    <property type="protein sequence ID" value="KAK9536892.1"/>
    <property type="molecule type" value="Genomic_DNA"/>
</dbReference>
<feature type="compositionally biased region" description="Basic and acidic residues" evidence="1">
    <location>
        <begin position="13"/>
        <end position="22"/>
    </location>
</feature>
<evidence type="ECO:0000313" key="2">
    <source>
        <dbReference type="EMBL" id="KAK9536892.1"/>
    </source>
</evidence>